<gene>
    <name evidence="1" type="ORF">SS50377_11184</name>
    <name evidence="2" type="ORF">SS50377_23590</name>
</gene>
<protein>
    <submittedName>
        <fullName evidence="1">Uncharacterized protein</fullName>
    </submittedName>
</protein>
<proteinExistence type="predicted"/>
<dbReference type="EMBL" id="AUWU02000004">
    <property type="protein sequence ID" value="KAH0573655.1"/>
    <property type="molecule type" value="Genomic_DNA"/>
</dbReference>
<dbReference type="Proteomes" id="UP000018208">
    <property type="component" value="Unassembled WGS sequence"/>
</dbReference>
<dbReference type="EMBL" id="KI545981">
    <property type="protein sequence ID" value="EST48573.1"/>
    <property type="molecule type" value="Genomic_DNA"/>
</dbReference>
<evidence type="ECO:0000313" key="2">
    <source>
        <dbReference type="EMBL" id="KAH0573655.1"/>
    </source>
</evidence>
<dbReference type="VEuPathDB" id="GiardiaDB:SS50377_23590"/>
<evidence type="ECO:0000313" key="3">
    <source>
        <dbReference type="Proteomes" id="UP000018208"/>
    </source>
</evidence>
<organism evidence="1">
    <name type="scientific">Spironucleus salmonicida</name>
    <dbReference type="NCBI Taxonomy" id="348837"/>
    <lineage>
        <taxon>Eukaryota</taxon>
        <taxon>Metamonada</taxon>
        <taxon>Diplomonadida</taxon>
        <taxon>Hexamitidae</taxon>
        <taxon>Hexamitinae</taxon>
        <taxon>Spironucleus</taxon>
    </lineage>
</organism>
<reference evidence="1 2" key="1">
    <citation type="journal article" date="2014" name="PLoS Genet.">
        <title>The Genome of Spironucleus salmonicida Highlights a Fish Pathogen Adapted to Fluctuating Environments.</title>
        <authorList>
            <person name="Xu F."/>
            <person name="Jerlstrom-Hultqvist J."/>
            <person name="Einarsson E."/>
            <person name="Astvaldsson A."/>
            <person name="Svard S.G."/>
            <person name="Andersson J.O."/>
        </authorList>
    </citation>
    <scope>NUCLEOTIDE SEQUENCE</scope>
    <source>
        <strain evidence="2">ATCC 50377</strain>
    </source>
</reference>
<reference evidence="2" key="2">
    <citation type="submission" date="2020-12" db="EMBL/GenBank/DDBJ databases">
        <title>New Spironucleus salmonicida genome in near-complete chromosomes.</title>
        <authorList>
            <person name="Xu F."/>
            <person name="Kurt Z."/>
            <person name="Jimenez-Gonzalez A."/>
            <person name="Astvaldsson A."/>
            <person name="Andersson J.O."/>
            <person name="Svard S.G."/>
        </authorList>
    </citation>
    <scope>NUCLEOTIDE SEQUENCE</scope>
    <source>
        <strain evidence="2">ATCC 50377</strain>
    </source>
</reference>
<evidence type="ECO:0000313" key="1">
    <source>
        <dbReference type="EMBL" id="EST48573.1"/>
    </source>
</evidence>
<keyword evidence="3" id="KW-1185">Reference proteome</keyword>
<accession>V6LWE8</accession>
<name>V6LWE8_9EUKA</name>
<dbReference type="AlphaFoldDB" id="V6LWE8"/>
<sequence length="145" mass="17217">MSKQVFRQLLQTPKIHIKAIFDYKQIIVYSTSFSKVKVNKIVSKFIIFKEEKEQKDIHEYLLEEQAIRLNKKSDSIVKSHSSMLSNHVYHDKQHLQSLVNEGGWVKWYQDYKFLLTSKERLVLNAIITAATFEQQLHDSFPLIYK</sequence>